<dbReference type="InterPro" id="IPR007035">
    <property type="entry name" value="Peptidase_M55"/>
</dbReference>
<dbReference type="Pfam" id="PF04951">
    <property type="entry name" value="Peptidase_M55"/>
    <property type="match status" value="1"/>
</dbReference>
<feature type="active site" description="Nucleophile" evidence="1">
    <location>
        <position position="117"/>
    </location>
</feature>
<evidence type="ECO:0000256" key="2">
    <source>
        <dbReference type="PIRSR" id="PIRSR015853-2"/>
    </source>
</evidence>
<feature type="binding site" evidence="2">
    <location>
        <position position="10"/>
    </location>
    <ligand>
        <name>Zn(2+)</name>
        <dbReference type="ChEBI" id="CHEBI:29105"/>
        <label>1</label>
    </ligand>
</feature>
<dbReference type="Gene3D" id="3.30.1360.130">
    <property type="entry name" value="Dipeptide transport protein"/>
    <property type="match status" value="1"/>
</dbReference>
<dbReference type="Proteomes" id="UP000298381">
    <property type="component" value="Unassembled WGS sequence"/>
</dbReference>
<protein>
    <submittedName>
        <fullName evidence="3">Amino acid amidase</fullName>
    </submittedName>
</protein>
<dbReference type="SUPFAM" id="SSF63992">
    <property type="entry name" value="Dipeptide transport protein"/>
    <property type="match status" value="1"/>
</dbReference>
<feature type="binding site" evidence="2">
    <location>
        <position position="105"/>
    </location>
    <ligand>
        <name>Zn(2+)</name>
        <dbReference type="ChEBI" id="CHEBI:29105"/>
        <label>2</label>
    </ligand>
</feature>
<dbReference type="OrthoDB" id="9785420at2"/>
<evidence type="ECO:0000313" key="4">
    <source>
        <dbReference type="Proteomes" id="UP000298381"/>
    </source>
</evidence>
<dbReference type="PIRSF" id="PIRSF015853">
    <property type="entry name" value="Pep_DppA"/>
    <property type="match status" value="1"/>
</dbReference>
<evidence type="ECO:0000313" key="3">
    <source>
        <dbReference type="EMBL" id="TFZ40245.1"/>
    </source>
</evidence>
<dbReference type="GO" id="GO:0046872">
    <property type="term" value="F:metal ion binding"/>
    <property type="evidence" value="ECO:0007669"/>
    <property type="project" value="UniProtKB-KW"/>
</dbReference>
<keyword evidence="4" id="KW-1185">Reference proteome</keyword>
<keyword evidence="2" id="KW-0862">Zinc</keyword>
<feature type="binding site" evidence="2">
    <location>
        <position position="8"/>
    </location>
    <ligand>
        <name>Zn(2+)</name>
        <dbReference type="ChEBI" id="CHEBI:29105"/>
        <label>1</label>
    </ligand>
</feature>
<reference evidence="3 4" key="1">
    <citation type="submission" date="2019-03" db="EMBL/GenBank/DDBJ databases">
        <title>Draft genome sequence data and analysis of a Fermenting Bacterium, Soehngenia longevitae strain 1933PT, isolated from petroleum reservoir in Azerbaijan.</title>
        <authorList>
            <person name="Grouzdev D.S."/>
            <person name="Bidzhieva S.K."/>
            <person name="Sokolova D.S."/>
            <person name="Tourova T.P."/>
            <person name="Poltaraus A.B."/>
            <person name="Nazina T.N."/>
        </authorList>
    </citation>
    <scope>NUCLEOTIDE SEQUENCE [LARGE SCALE GENOMIC DNA]</scope>
    <source>
        <strain evidence="3 4">1933P</strain>
    </source>
</reference>
<organism evidence="3 4">
    <name type="scientific">Soehngenia longivitae</name>
    <dbReference type="NCBI Taxonomy" id="2562294"/>
    <lineage>
        <taxon>Bacteria</taxon>
        <taxon>Bacillati</taxon>
        <taxon>Bacillota</taxon>
        <taxon>Tissierellia</taxon>
        <taxon>Tissierellales</taxon>
        <taxon>Tissierellaceae</taxon>
        <taxon>Soehngenia</taxon>
    </lineage>
</organism>
<dbReference type="InterPro" id="IPR027476">
    <property type="entry name" value="DppA_N"/>
</dbReference>
<dbReference type="AlphaFoldDB" id="A0A4Z0D5U5"/>
<keyword evidence="2" id="KW-0479">Metal-binding</keyword>
<gene>
    <name evidence="3" type="ORF">E4100_05375</name>
</gene>
<evidence type="ECO:0000256" key="1">
    <source>
        <dbReference type="PIRSR" id="PIRSR015853-1"/>
    </source>
</evidence>
<name>A0A4Z0D5U5_9FIRM</name>
<sequence length="265" mass="29963">MKVYVSADIEGVTGTTTWDETERKESSYSNMSLQMTKEVNACCVALNKIGADEIIIKDAHDSGRNIDHNYLPKNTKLIRSWSGSIFSMVEGLDESFDAILFIGYHSPASSSSNPLSHTMSLKVSKITINEQIASEFLIHAYIAEYFKVPIAFLSGDKGLCDEVSKYNSNIATVAVKEGIGNSTINIHPELALELIEENVKKVFRKPLINNSKELPKYFTVDVEYYNHCDAYRYSMYKGVSKINEKLIRFESDDYIEVLRFINFCL</sequence>
<dbReference type="InterPro" id="IPR036177">
    <property type="entry name" value="Peptidase_M55_sf"/>
</dbReference>
<accession>A0A4Z0D5U5</accession>
<feature type="binding site" evidence="2">
    <location>
        <position position="60"/>
    </location>
    <ligand>
        <name>Zn(2+)</name>
        <dbReference type="ChEBI" id="CHEBI:29105"/>
        <label>2</label>
    </ligand>
</feature>
<dbReference type="RefSeq" id="WP_135271018.1">
    <property type="nucleotide sequence ID" value="NZ_SRIB01000006.1"/>
</dbReference>
<dbReference type="EMBL" id="SRIB01000006">
    <property type="protein sequence ID" value="TFZ40245.1"/>
    <property type="molecule type" value="Genomic_DNA"/>
</dbReference>
<proteinExistence type="predicted"/>
<dbReference type="CDD" id="cd08770">
    <property type="entry name" value="DAP_dppA_3"/>
    <property type="match status" value="1"/>
</dbReference>
<feature type="binding site" evidence="2">
    <location>
        <position position="8"/>
    </location>
    <ligand>
        <name>Zn(2+)</name>
        <dbReference type="ChEBI" id="CHEBI:29105"/>
        <label>2</label>
    </ligand>
</feature>
<feature type="binding site" evidence="2">
    <location>
        <position position="135"/>
    </location>
    <ligand>
        <name>Zn(2+)</name>
        <dbReference type="ChEBI" id="CHEBI:29105"/>
        <label>2</label>
    </ligand>
</feature>
<dbReference type="Gene3D" id="3.40.50.10780">
    <property type="entry name" value="Dipeptide transport protein"/>
    <property type="match status" value="1"/>
</dbReference>
<comment type="caution">
    <text evidence="3">The sequence shown here is derived from an EMBL/GenBank/DDBJ whole genome shotgun (WGS) entry which is preliminary data.</text>
</comment>